<keyword evidence="3" id="KW-0964">Secreted</keyword>
<gene>
    <name evidence="8" type="ORF">CEUTPL_LOCUS3254</name>
</gene>
<dbReference type="InterPro" id="IPR002544">
    <property type="entry name" value="FMRFamid-related_peptide-like"/>
</dbReference>
<evidence type="ECO:0000256" key="6">
    <source>
        <dbReference type="SAM" id="MobiDB-lite"/>
    </source>
</evidence>
<dbReference type="OrthoDB" id="5813613at2759"/>
<dbReference type="GO" id="GO:0007218">
    <property type="term" value="P:neuropeptide signaling pathway"/>
    <property type="evidence" value="ECO:0007669"/>
    <property type="project" value="UniProtKB-KW"/>
</dbReference>
<feature type="region of interest" description="Disordered" evidence="6">
    <location>
        <begin position="66"/>
        <end position="144"/>
    </location>
</feature>
<evidence type="ECO:0000256" key="4">
    <source>
        <dbReference type="ARBA" id="ARBA00022815"/>
    </source>
</evidence>
<accession>A0A9P0DD58</accession>
<proteinExistence type="inferred from homology"/>
<feature type="signal peptide" evidence="7">
    <location>
        <begin position="1"/>
        <end position="18"/>
    </location>
</feature>
<keyword evidence="9" id="KW-1185">Reference proteome</keyword>
<dbReference type="AlphaFoldDB" id="A0A9P0DD58"/>
<keyword evidence="4" id="KW-0027">Amidation</keyword>
<evidence type="ECO:0000256" key="5">
    <source>
        <dbReference type="ARBA" id="ARBA00023320"/>
    </source>
</evidence>
<dbReference type="EMBL" id="OU892287">
    <property type="protein sequence ID" value="CAH1124303.1"/>
    <property type="molecule type" value="Genomic_DNA"/>
</dbReference>
<reference evidence="8" key="1">
    <citation type="submission" date="2022-01" db="EMBL/GenBank/DDBJ databases">
        <authorList>
            <person name="King R."/>
        </authorList>
    </citation>
    <scope>NUCLEOTIDE SEQUENCE</scope>
</reference>
<comment type="subcellular location">
    <subcellularLocation>
        <location evidence="1">Secreted</location>
    </subcellularLocation>
</comment>
<dbReference type="Pfam" id="PF01581">
    <property type="entry name" value="FARP"/>
    <property type="match status" value="3"/>
</dbReference>
<comment type="similarity">
    <text evidence="2">Belongs to the FARP (FMRFamide related peptide) family.</text>
</comment>
<keyword evidence="7" id="KW-0732">Signal</keyword>
<sequence length="211" mass="24898">MGLPFLLLVLLLIQSALSVTDDAYQSYVLLDPDDDSDLETYLDRQMRSGDKFLRFGKNLWDYEAGNEVPPYEDRDADRPSRTGRQAKNDDFLRFGRSKPDLRLTEDPQQRSSRSKTSFLRFGRSIKEESKNNREKREASSGSEALKRHENYLRFGRNSNFMRFGRNLGVPPSTHRLFEEEMMKQHLDSRNKHMIDYLKNLMRQSEEINNRH</sequence>
<feature type="chain" id="PRO_5040272013" evidence="7">
    <location>
        <begin position="19"/>
        <end position="211"/>
    </location>
</feature>
<evidence type="ECO:0000256" key="1">
    <source>
        <dbReference type="ARBA" id="ARBA00004613"/>
    </source>
</evidence>
<feature type="compositionally biased region" description="Basic and acidic residues" evidence="6">
    <location>
        <begin position="71"/>
        <end position="108"/>
    </location>
</feature>
<dbReference type="GO" id="GO:0005576">
    <property type="term" value="C:extracellular region"/>
    <property type="evidence" value="ECO:0007669"/>
    <property type="project" value="UniProtKB-SubCell"/>
</dbReference>
<evidence type="ECO:0000256" key="3">
    <source>
        <dbReference type="ARBA" id="ARBA00022525"/>
    </source>
</evidence>
<protein>
    <submittedName>
        <fullName evidence="8">Uncharacterized protein</fullName>
    </submittedName>
</protein>
<evidence type="ECO:0000313" key="9">
    <source>
        <dbReference type="Proteomes" id="UP001152799"/>
    </source>
</evidence>
<organism evidence="8 9">
    <name type="scientific">Ceutorhynchus assimilis</name>
    <name type="common">cabbage seed weevil</name>
    <dbReference type="NCBI Taxonomy" id="467358"/>
    <lineage>
        <taxon>Eukaryota</taxon>
        <taxon>Metazoa</taxon>
        <taxon>Ecdysozoa</taxon>
        <taxon>Arthropoda</taxon>
        <taxon>Hexapoda</taxon>
        <taxon>Insecta</taxon>
        <taxon>Pterygota</taxon>
        <taxon>Neoptera</taxon>
        <taxon>Endopterygota</taxon>
        <taxon>Coleoptera</taxon>
        <taxon>Polyphaga</taxon>
        <taxon>Cucujiformia</taxon>
        <taxon>Curculionidae</taxon>
        <taxon>Ceutorhynchinae</taxon>
        <taxon>Ceutorhynchus</taxon>
    </lineage>
</organism>
<dbReference type="Proteomes" id="UP001152799">
    <property type="component" value="Chromosome 11"/>
</dbReference>
<name>A0A9P0DD58_9CUCU</name>
<evidence type="ECO:0000313" key="8">
    <source>
        <dbReference type="EMBL" id="CAH1124303.1"/>
    </source>
</evidence>
<feature type="compositionally biased region" description="Basic and acidic residues" evidence="6">
    <location>
        <begin position="124"/>
        <end position="144"/>
    </location>
</feature>
<keyword evidence="5" id="KW-0527">Neuropeptide</keyword>
<evidence type="ECO:0000256" key="2">
    <source>
        <dbReference type="ARBA" id="ARBA00006356"/>
    </source>
</evidence>
<evidence type="ECO:0000256" key="7">
    <source>
        <dbReference type="SAM" id="SignalP"/>
    </source>
</evidence>